<dbReference type="PROSITE" id="PS51642">
    <property type="entry name" value="HEMOPEXIN_2"/>
    <property type="match status" value="1"/>
</dbReference>
<accession>A0A914C0D0</accession>
<protein>
    <submittedName>
        <fullName evidence="4">Uncharacterized protein</fullName>
    </submittedName>
</protein>
<dbReference type="SMART" id="SM00120">
    <property type="entry name" value="HX"/>
    <property type="match status" value="3"/>
</dbReference>
<evidence type="ECO:0000256" key="1">
    <source>
        <dbReference type="PROSITE-ProRule" id="PRU01011"/>
    </source>
</evidence>
<name>A0A914C0D0_9BILA</name>
<dbReference type="Pfam" id="PF00045">
    <property type="entry name" value="Hemopexin"/>
    <property type="match status" value="1"/>
</dbReference>
<dbReference type="InterPro" id="IPR018487">
    <property type="entry name" value="Hemopexin-like_repeat"/>
</dbReference>
<dbReference type="Gene3D" id="2.110.10.10">
    <property type="entry name" value="Hemopexin-like domain"/>
    <property type="match status" value="1"/>
</dbReference>
<reference evidence="4" key="1">
    <citation type="submission" date="2022-11" db="UniProtKB">
        <authorList>
            <consortium name="WormBaseParasite"/>
        </authorList>
    </citation>
    <scope>IDENTIFICATION</scope>
</reference>
<dbReference type="SUPFAM" id="SSF50923">
    <property type="entry name" value="Hemopexin-like domain"/>
    <property type="match status" value="1"/>
</dbReference>
<evidence type="ECO:0000256" key="2">
    <source>
        <dbReference type="SAM" id="SignalP"/>
    </source>
</evidence>
<organism evidence="3 4">
    <name type="scientific">Acrobeloides nanus</name>
    <dbReference type="NCBI Taxonomy" id="290746"/>
    <lineage>
        <taxon>Eukaryota</taxon>
        <taxon>Metazoa</taxon>
        <taxon>Ecdysozoa</taxon>
        <taxon>Nematoda</taxon>
        <taxon>Chromadorea</taxon>
        <taxon>Rhabditida</taxon>
        <taxon>Tylenchina</taxon>
        <taxon>Cephalobomorpha</taxon>
        <taxon>Cephaloboidea</taxon>
        <taxon>Cephalobidae</taxon>
        <taxon>Acrobeloides</taxon>
    </lineage>
</organism>
<evidence type="ECO:0000313" key="4">
    <source>
        <dbReference type="WBParaSite" id="ACRNAN_Path_1427.g5598.t1"/>
    </source>
</evidence>
<proteinExistence type="predicted"/>
<sequence length="218" mass="24345">MELFKNLENHLTVQLLFMFIFTSIFTPIEADCPTEIDSAIQAPNKEIFLFKDDDIWRILNGKTNGPKKIHEVFPDGPNSVAAAVTENGLSVLIEEKTLYGYNQDEGTGAFTSAQGFPKSLHNRVLFYPSAAFPLTNGSIILISGNVFATYSLNENAPSLLHDKVSTFPNLPEGLISGFFENTGDDGLYRMFSKNNVYEYNMQLQQIVHEQPLSSYLSC</sequence>
<dbReference type="AlphaFoldDB" id="A0A914C0D0"/>
<dbReference type="Proteomes" id="UP000887540">
    <property type="component" value="Unplaced"/>
</dbReference>
<dbReference type="WBParaSite" id="ACRNAN_Path_1427.g5598.t1">
    <property type="protein sequence ID" value="ACRNAN_Path_1427.g5598.t1"/>
    <property type="gene ID" value="ACRNAN_Path_1427.g5598"/>
</dbReference>
<feature type="chain" id="PRO_5037041611" evidence="2">
    <location>
        <begin position="31"/>
        <end position="218"/>
    </location>
</feature>
<keyword evidence="2" id="KW-0732">Signal</keyword>
<dbReference type="InterPro" id="IPR036375">
    <property type="entry name" value="Hemopexin-like_dom_sf"/>
</dbReference>
<feature type="signal peptide" evidence="2">
    <location>
        <begin position="1"/>
        <end position="30"/>
    </location>
</feature>
<keyword evidence="3" id="KW-1185">Reference proteome</keyword>
<feature type="repeat" description="Hemopexin" evidence="1">
    <location>
        <begin position="33"/>
        <end position="76"/>
    </location>
</feature>
<evidence type="ECO:0000313" key="3">
    <source>
        <dbReference type="Proteomes" id="UP000887540"/>
    </source>
</evidence>